<evidence type="ECO:0000256" key="6">
    <source>
        <dbReference type="ARBA" id="ARBA00023136"/>
    </source>
</evidence>
<dbReference type="InterPro" id="IPR002524">
    <property type="entry name" value="Cation_efflux"/>
</dbReference>
<dbReference type="SUPFAM" id="SSF161111">
    <property type="entry name" value="Cation efflux protein transmembrane domain-like"/>
    <property type="match status" value="1"/>
</dbReference>
<comment type="similarity">
    <text evidence="2">Belongs to the cation diffusion facilitator (CDF) transporter (TC 2.A.4) family.</text>
</comment>
<feature type="transmembrane region" description="Helical" evidence="8">
    <location>
        <begin position="115"/>
        <end position="136"/>
    </location>
</feature>
<comment type="caution">
    <text evidence="11">The sequence shown here is derived from an EMBL/GenBank/DDBJ whole genome shotgun (WGS) entry which is preliminary data.</text>
</comment>
<dbReference type="InterPro" id="IPR050291">
    <property type="entry name" value="CDF_Transporter"/>
</dbReference>
<dbReference type="AlphaFoldDB" id="A0A1C2JBW6"/>
<dbReference type="InterPro" id="IPR027469">
    <property type="entry name" value="Cation_efflux_TMD_sf"/>
</dbReference>
<dbReference type="SUPFAM" id="SSF160240">
    <property type="entry name" value="Cation efflux protein cytoplasmic domain-like"/>
    <property type="match status" value="1"/>
</dbReference>
<evidence type="ECO:0000256" key="1">
    <source>
        <dbReference type="ARBA" id="ARBA00004141"/>
    </source>
</evidence>
<dbReference type="Proteomes" id="UP000095008">
    <property type="component" value="Unassembled WGS sequence"/>
</dbReference>
<dbReference type="GO" id="GO:0016020">
    <property type="term" value="C:membrane"/>
    <property type="evidence" value="ECO:0007669"/>
    <property type="project" value="UniProtKB-SubCell"/>
</dbReference>
<dbReference type="GO" id="GO:0008324">
    <property type="term" value="F:monoatomic cation transmembrane transporter activity"/>
    <property type="evidence" value="ECO:0007669"/>
    <property type="project" value="InterPro"/>
</dbReference>
<dbReference type="InterPro" id="IPR058533">
    <property type="entry name" value="Cation_efflux_TM"/>
</dbReference>
<dbReference type="Pfam" id="PF01545">
    <property type="entry name" value="Cation_efflux"/>
    <property type="match status" value="1"/>
</dbReference>
<dbReference type="Gene3D" id="3.30.70.1350">
    <property type="entry name" value="Cation efflux protein, cytoplasmic domain"/>
    <property type="match status" value="1"/>
</dbReference>
<keyword evidence="4 8" id="KW-0812">Transmembrane</keyword>
<keyword evidence="12" id="KW-1185">Reference proteome</keyword>
<comment type="subcellular location">
    <subcellularLocation>
        <location evidence="1">Membrane</location>
        <topology evidence="1">Multi-pass membrane protein</topology>
    </subcellularLocation>
</comment>
<feature type="domain" description="Cation efflux protein transmembrane" evidence="9">
    <location>
        <begin position="49"/>
        <end position="237"/>
    </location>
</feature>
<evidence type="ECO:0000256" key="8">
    <source>
        <dbReference type="SAM" id="Phobius"/>
    </source>
</evidence>
<feature type="transmembrane region" description="Helical" evidence="8">
    <location>
        <begin position="148"/>
        <end position="170"/>
    </location>
</feature>
<keyword evidence="5 8" id="KW-1133">Transmembrane helix</keyword>
<name>A0A1C2JBW6_ACITH</name>
<dbReference type="NCBIfam" id="TIGR01297">
    <property type="entry name" value="CDF"/>
    <property type="match status" value="1"/>
</dbReference>
<evidence type="ECO:0000256" key="4">
    <source>
        <dbReference type="ARBA" id="ARBA00022692"/>
    </source>
</evidence>
<feature type="transmembrane region" description="Helical" evidence="8">
    <location>
        <begin position="51"/>
        <end position="71"/>
    </location>
</feature>
<evidence type="ECO:0000256" key="7">
    <source>
        <dbReference type="SAM" id="MobiDB-lite"/>
    </source>
</evidence>
<evidence type="ECO:0000256" key="5">
    <source>
        <dbReference type="ARBA" id="ARBA00022989"/>
    </source>
</evidence>
<feature type="transmembrane region" description="Helical" evidence="8">
    <location>
        <begin position="77"/>
        <end position="94"/>
    </location>
</feature>
<sequence length="453" mass="49338">MWLGFAQPEGSNHAHGRHHDHGGDDHGHTHGVVNPIIATTERGIWAIKWSFVILVMTALLQFAVVLLSGSVALLADTIHNVGDAATAIPLWIAFRLVRRAPSSRFTYGLGRVEDLAGVVIVFIILFSALFAGYEAINRLLHPQPIQQLLWVAAAGLAGFLGNEAVAVFRIRVGRQINSAALISDGYHARTDGLTSLAVVVVAVGVWLGFPLTDPIIGLLITIAIFGIVWQSAKAVLTRMLDGVEPSVIDEIRHAAEHVPGIRSVLNVRARWLGHRLVAEIDITVTSDTTVAQADAVVATFEHDLMDHVPTLQSVHIRIRPFDIKSSGSADGNRMKSVDAHHHEHTALAPIWVLGKLAEGYIEIIDTPAGERLRFTATHKLPDLQAEVVIYRDNHPAHTEALPLSGLSDNTHNAQFQSAVAPAEPHEFAAELRLQNDATSEALPFRMHEPHDHQ</sequence>
<organism evidence="11 12">
    <name type="scientific">Acidithiobacillus thiooxidans</name>
    <name type="common">Thiobacillus thiooxidans</name>
    <dbReference type="NCBI Taxonomy" id="930"/>
    <lineage>
        <taxon>Bacteria</taxon>
        <taxon>Pseudomonadati</taxon>
        <taxon>Pseudomonadota</taxon>
        <taxon>Acidithiobacillia</taxon>
        <taxon>Acidithiobacillales</taxon>
        <taxon>Acidithiobacillaceae</taxon>
        <taxon>Acidithiobacillus</taxon>
    </lineage>
</organism>
<proteinExistence type="inferred from homology"/>
<dbReference type="Pfam" id="PF16916">
    <property type="entry name" value="ZT_dimer"/>
    <property type="match status" value="1"/>
</dbReference>
<dbReference type="PANTHER" id="PTHR43840">
    <property type="entry name" value="MITOCHONDRIAL METAL TRANSPORTER 1-RELATED"/>
    <property type="match status" value="1"/>
</dbReference>
<evidence type="ECO:0000313" key="12">
    <source>
        <dbReference type="Proteomes" id="UP000095008"/>
    </source>
</evidence>
<dbReference type="InterPro" id="IPR027470">
    <property type="entry name" value="Cation_efflux_CTD"/>
</dbReference>
<keyword evidence="6 8" id="KW-0472">Membrane</keyword>
<keyword evidence="3" id="KW-0813">Transport</keyword>
<reference evidence="11" key="1">
    <citation type="journal article" date="2016" name="Int. J. Mol. Sci.">
        <title>Comparative genomics of the extreme acidophile Acidithiobacillus thiooxidans reveals intraspecific divergence and niche adaptation.</title>
        <authorList>
            <person name="Zhang X."/>
            <person name="Feng X."/>
            <person name="Tao J."/>
            <person name="Ma L."/>
            <person name="Xiao Y."/>
            <person name="Liang Y."/>
            <person name="Liu X."/>
            <person name="Yin H."/>
        </authorList>
    </citation>
    <scope>NUCLEOTIDE SEQUENCE [LARGE SCALE GENOMIC DNA]</scope>
    <source>
        <strain evidence="11">DXS-W</strain>
    </source>
</reference>
<dbReference type="InterPro" id="IPR036837">
    <property type="entry name" value="Cation_efflux_CTD_sf"/>
</dbReference>
<dbReference type="FunFam" id="1.20.1510.10:FF:000006">
    <property type="entry name" value="Divalent cation efflux transporter"/>
    <property type="match status" value="1"/>
</dbReference>
<protein>
    <submittedName>
        <fullName evidence="11">Cation transporter</fullName>
    </submittedName>
</protein>
<accession>A0A1C2JBW6</accession>
<feature type="region of interest" description="Disordered" evidence="7">
    <location>
        <begin position="1"/>
        <end position="25"/>
    </location>
</feature>
<dbReference type="PANTHER" id="PTHR43840:SF15">
    <property type="entry name" value="MITOCHONDRIAL METAL TRANSPORTER 1-RELATED"/>
    <property type="match status" value="1"/>
</dbReference>
<evidence type="ECO:0000256" key="2">
    <source>
        <dbReference type="ARBA" id="ARBA00008114"/>
    </source>
</evidence>
<gene>
    <name evidence="11" type="ORF">A6M23_09665</name>
</gene>
<dbReference type="EMBL" id="LWRY01000109">
    <property type="protein sequence ID" value="OCX72519.1"/>
    <property type="molecule type" value="Genomic_DNA"/>
</dbReference>
<feature type="domain" description="Cation efflux protein cytoplasmic" evidence="10">
    <location>
        <begin position="246"/>
        <end position="320"/>
    </location>
</feature>
<evidence type="ECO:0000256" key="3">
    <source>
        <dbReference type="ARBA" id="ARBA00022448"/>
    </source>
</evidence>
<feature type="transmembrane region" description="Helical" evidence="8">
    <location>
        <begin position="191"/>
        <end position="209"/>
    </location>
</feature>
<evidence type="ECO:0000313" key="11">
    <source>
        <dbReference type="EMBL" id="OCX72519.1"/>
    </source>
</evidence>
<evidence type="ECO:0000259" key="9">
    <source>
        <dbReference type="Pfam" id="PF01545"/>
    </source>
</evidence>
<dbReference type="Gene3D" id="1.20.1510.10">
    <property type="entry name" value="Cation efflux protein transmembrane domain"/>
    <property type="match status" value="1"/>
</dbReference>
<evidence type="ECO:0000259" key="10">
    <source>
        <dbReference type="Pfam" id="PF16916"/>
    </source>
</evidence>